<keyword evidence="3" id="KW-1185">Reference proteome</keyword>
<proteinExistence type="predicted"/>
<feature type="region of interest" description="Disordered" evidence="1">
    <location>
        <begin position="238"/>
        <end position="271"/>
    </location>
</feature>
<reference evidence="2 3" key="1">
    <citation type="submission" date="2019-12" db="EMBL/GenBank/DDBJ databases">
        <title>Genomic-based taxomic classification of the family Erythrobacteraceae.</title>
        <authorList>
            <person name="Xu L."/>
        </authorList>
    </citation>
    <scope>NUCLEOTIDE SEQUENCE [LARGE SCALE GENOMIC DNA]</scope>
    <source>
        <strain evidence="2 3">KCTC 42453</strain>
    </source>
</reference>
<dbReference type="RefSeq" id="WP_160756830.1">
    <property type="nucleotide sequence ID" value="NZ_WTYL01000003.1"/>
</dbReference>
<name>A0A845BCB9_9SPHN</name>
<dbReference type="EMBL" id="WTYL01000003">
    <property type="protein sequence ID" value="MXP45209.1"/>
    <property type="molecule type" value="Genomic_DNA"/>
</dbReference>
<comment type="caution">
    <text evidence="2">The sequence shown here is derived from an EMBL/GenBank/DDBJ whole genome shotgun (WGS) entry which is preliminary data.</text>
</comment>
<organism evidence="2 3">
    <name type="scientific">Allopontixanthobacter sediminis</name>
    <dbReference type="NCBI Taxonomy" id="1689985"/>
    <lineage>
        <taxon>Bacteria</taxon>
        <taxon>Pseudomonadati</taxon>
        <taxon>Pseudomonadota</taxon>
        <taxon>Alphaproteobacteria</taxon>
        <taxon>Sphingomonadales</taxon>
        <taxon>Erythrobacteraceae</taxon>
        <taxon>Allopontixanthobacter</taxon>
    </lineage>
</organism>
<sequence>MAIPAVGADGIRQTVNYNITPEQTVWNLRSALNVAALNCQDPQHATILPAYASLLTRNKRELTSVNREVTKQFRDRYGSQGQNAQDDYMTQVYNYFALPPAIDEFCNVATRVADESLAVAPADLETFAARGLQSLEAVFEDFYRSYEQYRVNVAMWDARYGPPQAVNPASYTGAAYYTPADQGFGPEVRGEPVFISEPVVERPDTALTASPGVSPETALIAAPPTVETGSTITPSIFAEPATSPSPSADMPSVDTPVTEAPADGVPASETVFVSNPVVAPIPEEGD</sequence>
<dbReference type="OrthoDB" id="7432148at2"/>
<dbReference type="Proteomes" id="UP000431922">
    <property type="component" value="Unassembled WGS sequence"/>
</dbReference>
<accession>A0A845BCB9</accession>
<evidence type="ECO:0000313" key="2">
    <source>
        <dbReference type="EMBL" id="MXP45209.1"/>
    </source>
</evidence>
<dbReference type="AlphaFoldDB" id="A0A845BCB9"/>
<evidence type="ECO:0000313" key="3">
    <source>
        <dbReference type="Proteomes" id="UP000431922"/>
    </source>
</evidence>
<protein>
    <submittedName>
        <fullName evidence="2">Uncharacterized protein</fullName>
    </submittedName>
</protein>
<gene>
    <name evidence="2" type="ORF">GRI65_12195</name>
</gene>
<evidence type="ECO:0000256" key="1">
    <source>
        <dbReference type="SAM" id="MobiDB-lite"/>
    </source>
</evidence>